<evidence type="ECO:0000256" key="10">
    <source>
        <dbReference type="SAM" id="Phobius"/>
    </source>
</evidence>
<sequence length="337" mass="37478">MVAFVFVRQNQLKTTHSVIIFSLCVGGILSSMTGTLIVTVASFIKKWIFGDLMCIIYGFLMTALGVFNIMILTIAAVDRYVTIVKTEWKTNFTKPVSVILVFISAVYSIVWAFFPVFGWNEYTLEAMETACAITWESSDPNNLSFCMALFSVAFVIPIVIISASYISIYSKIRKQRNPLLNRVTRITENMEQKIAYTTFLMIIGFVVAWGPYASFSLWSTFAGPENISPQLAAIPAVIAKMSVFWNTLIYLYTNKQFQKAFRKEFPRLGEIFSNKISPADVTIQCESGVVLHKAGLTARGPTLGESVMTTVSLTPGIYNPIKLSDPPKSKATSESVS</sequence>
<keyword evidence="4" id="KW-0297">G-protein coupled receptor</keyword>
<keyword evidence="7" id="KW-0675">Receptor</keyword>
<evidence type="ECO:0000313" key="12">
    <source>
        <dbReference type="EMBL" id="KAJ8299062.1"/>
    </source>
</evidence>
<dbReference type="PROSITE" id="PS50262">
    <property type="entry name" value="G_PROTEIN_RECEP_F1_2"/>
    <property type="match status" value="1"/>
</dbReference>
<dbReference type="InterPro" id="IPR002962">
    <property type="entry name" value="Peropsin"/>
</dbReference>
<dbReference type="Pfam" id="PF00001">
    <property type="entry name" value="7tm_1"/>
    <property type="match status" value="1"/>
</dbReference>
<evidence type="ECO:0000256" key="3">
    <source>
        <dbReference type="ARBA" id="ARBA00022989"/>
    </source>
</evidence>
<protein>
    <recommendedName>
        <fullName evidence="11">G-protein coupled receptors family 1 profile domain-containing protein</fullName>
    </recommendedName>
</protein>
<dbReference type="Proteomes" id="UP001217089">
    <property type="component" value="Unassembled WGS sequence"/>
</dbReference>
<evidence type="ECO:0000256" key="9">
    <source>
        <dbReference type="ARBA" id="ARBA00023224"/>
    </source>
</evidence>
<feature type="transmembrane region" description="Helical" evidence="10">
    <location>
        <begin position="18"/>
        <end position="44"/>
    </location>
</feature>
<dbReference type="PRINTS" id="PR00237">
    <property type="entry name" value="GPCRRHODOPSN"/>
</dbReference>
<comment type="subcellular location">
    <subcellularLocation>
        <location evidence="1">Membrane</location>
        <topology evidence="1">Multi-pass membrane protein</topology>
    </subcellularLocation>
</comment>
<keyword evidence="5 10" id="KW-0472">Membrane</keyword>
<feature type="domain" description="G-protein coupled receptors family 1 profile" evidence="11">
    <location>
        <begin position="1"/>
        <end position="250"/>
    </location>
</feature>
<keyword evidence="8" id="KW-0325">Glycoprotein</keyword>
<dbReference type="InterPro" id="IPR000276">
    <property type="entry name" value="GPCR_Rhodpsn"/>
</dbReference>
<evidence type="ECO:0000256" key="1">
    <source>
        <dbReference type="ARBA" id="ARBA00004141"/>
    </source>
</evidence>
<dbReference type="EMBL" id="JARBDR010000921">
    <property type="protein sequence ID" value="KAJ8299062.1"/>
    <property type="molecule type" value="Genomic_DNA"/>
</dbReference>
<organism evidence="12 13">
    <name type="scientific">Tegillarca granosa</name>
    <name type="common">Malaysian cockle</name>
    <name type="synonym">Anadara granosa</name>
    <dbReference type="NCBI Taxonomy" id="220873"/>
    <lineage>
        <taxon>Eukaryota</taxon>
        <taxon>Metazoa</taxon>
        <taxon>Spiralia</taxon>
        <taxon>Lophotrochozoa</taxon>
        <taxon>Mollusca</taxon>
        <taxon>Bivalvia</taxon>
        <taxon>Autobranchia</taxon>
        <taxon>Pteriomorphia</taxon>
        <taxon>Arcoida</taxon>
        <taxon>Arcoidea</taxon>
        <taxon>Arcidae</taxon>
        <taxon>Tegillarca</taxon>
    </lineage>
</organism>
<feature type="transmembrane region" description="Helical" evidence="10">
    <location>
        <begin position="56"/>
        <end position="77"/>
    </location>
</feature>
<keyword evidence="6" id="KW-1015">Disulfide bond</keyword>
<evidence type="ECO:0000256" key="8">
    <source>
        <dbReference type="ARBA" id="ARBA00023180"/>
    </source>
</evidence>
<evidence type="ECO:0000256" key="4">
    <source>
        <dbReference type="ARBA" id="ARBA00023040"/>
    </source>
</evidence>
<feature type="transmembrane region" description="Helical" evidence="10">
    <location>
        <begin position="194"/>
        <end position="212"/>
    </location>
</feature>
<dbReference type="CDD" id="cd14969">
    <property type="entry name" value="7tmA_Opsins_type2_animals"/>
    <property type="match status" value="1"/>
</dbReference>
<dbReference type="Gene3D" id="1.20.1070.10">
    <property type="entry name" value="Rhodopsin 7-helix transmembrane proteins"/>
    <property type="match status" value="1"/>
</dbReference>
<feature type="transmembrane region" description="Helical" evidence="10">
    <location>
        <begin position="98"/>
        <end position="117"/>
    </location>
</feature>
<keyword evidence="13" id="KW-1185">Reference proteome</keyword>
<keyword evidence="3 10" id="KW-1133">Transmembrane helix</keyword>
<feature type="transmembrane region" description="Helical" evidence="10">
    <location>
        <begin position="147"/>
        <end position="168"/>
    </location>
</feature>
<name>A0ABQ9E1C2_TEGGR</name>
<evidence type="ECO:0000259" key="11">
    <source>
        <dbReference type="PROSITE" id="PS50262"/>
    </source>
</evidence>
<dbReference type="InterPro" id="IPR017452">
    <property type="entry name" value="GPCR_Rhodpsn_7TM"/>
</dbReference>
<gene>
    <name evidence="12" type="ORF">KUTeg_023122</name>
</gene>
<dbReference type="SUPFAM" id="SSF81321">
    <property type="entry name" value="Family A G protein-coupled receptor-like"/>
    <property type="match status" value="1"/>
</dbReference>
<evidence type="ECO:0000313" key="13">
    <source>
        <dbReference type="Proteomes" id="UP001217089"/>
    </source>
</evidence>
<dbReference type="PANTHER" id="PTHR24240">
    <property type="entry name" value="OPSIN"/>
    <property type="match status" value="1"/>
</dbReference>
<evidence type="ECO:0000256" key="5">
    <source>
        <dbReference type="ARBA" id="ARBA00023136"/>
    </source>
</evidence>
<evidence type="ECO:0000256" key="6">
    <source>
        <dbReference type="ARBA" id="ARBA00023157"/>
    </source>
</evidence>
<dbReference type="InterPro" id="IPR050125">
    <property type="entry name" value="GPCR_opsins"/>
</dbReference>
<keyword evidence="2 10" id="KW-0812">Transmembrane</keyword>
<comment type="caution">
    <text evidence="12">The sequence shown here is derived from an EMBL/GenBank/DDBJ whole genome shotgun (WGS) entry which is preliminary data.</text>
</comment>
<evidence type="ECO:0000256" key="7">
    <source>
        <dbReference type="ARBA" id="ARBA00023170"/>
    </source>
</evidence>
<dbReference type="PRINTS" id="PR01244">
    <property type="entry name" value="PEROPSIN"/>
</dbReference>
<evidence type="ECO:0000256" key="2">
    <source>
        <dbReference type="ARBA" id="ARBA00022692"/>
    </source>
</evidence>
<proteinExistence type="predicted"/>
<keyword evidence="9" id="KW-0807">Transducer</keyword>
<accession>A0ABQ9E1C2</accession>
<reference evidence="12 13" key="1">
    <citation type="submission" date="2022-12" db="EMBL/GenBank/DDBJ databases">
        <title>Chromosome-level genome of Tegillarca granosa.</title>
        <authorList>
            <person name="Kim J."/>
        </authorList>
    </citation>
    <scope>NUCLEOTIDE SEQUENCE [LARGE SCALE GENOMIC DNA]</scope>
    <source>
        <strain evidence="12">Teg-2019</strain>
        <tissue evidence="12">Adductor muscle</tissue>
    </source>
</reference>
<feature type="transmembrane region" description="Helical" evidence="10">
    <location>
        <begin position="232"/>
        <end position="253"/>
    </location>
</feature>